<dbReference type="SMART" id="SM00332">
    <property type="entry name" value="PP2Cc"/>
    <property type="match status" value="1"/>
</dbReference>
<dbReference type="GO" id="GO:0004722">
    <property type="term" value="F:protein serine/threonine phosphatase activity"/>
    <property type="evidence" value="ECO:0007669"/>
    <property type="project" value="InterPro"/>
</dbReference>
<evidence type="ECO:0000313" key="3">
    <source>
        <dbReference type="Proteomes" id="UP000001299"/>
    </source>
</evidence>
<dbReference type="eggNOG" id="COG0631">
    <property type="taxonomic scope" value="Bacteria"/>
</dbReference>
<keyword evidence="3" id="KW-1185">Reference proteome</keyword>
<dbReference type="PROSITE" id="PS51746">
    <property type="entry name" value="PPM_2"/>
    <property type="match status" value="1"/>
</dbReference>
<proteinExistence type="predicted"/>
<dbReference type="EMBL" id="CP001810">
    <property type="protein sequence ID" value="ADL35334.1"/>
    <property type="molecule type" value="Genomic_DNA"/>
</dbReference>
<dbReference type="InterPro" id="IPR015655">
    <property type="entry name" value="PP2C"/>
</dbReference>
<evidence type="ECO:0000259" key="1">
    <source>
        <dbReference type="PROSITE" id="PS51746"/>
    </source>
</evidence>
<name>E0RY76_BUTPB</name>
<dbReference type="Pfam" id="PF13672">
    <property type="entry name" value="PP2C_2"/>
    <property type="match status" value="1"/>
</dbReference>
<dbReference type="HOGENOM" id="CLU_034545_4_1_9"/>
<dbReference type="InterPro" id="IPR001932">
    <property type="entry name" value="PPM-type_phosphatase-like_dom"/>
</dbReference>
<dbReference type="PANTHER" id="PTHR47992">
    <property type="entry name" value="PROTEIN PHOSPHATASE"/>
    <property type="match status" value="1"/>
</dbReference>
<dbReference type="Proteomes" id="UP000001299">
    <property type="component" value="Chromosome 1"/>
</dbReference>
<dbReference type="SMART" id="SM00331">
    <property type="entry name" value="PP2C_SIG"/>
    <property type="match status" value="1"/>
</dbReference>
<gene>
    <name evidence="2" type="ordered locus">bpr_I2601</name>
</gene>
<feature type="domain" description="PPM-type phosphatase" evidence="1">
    <location>
        <begin position="4"/>
        <end position="258"/>
    </location>
</feature>
<dbReference type="AlphaFoldDB" id="E0RY76"/>
<dbReference type="STRING" id="515622.bpr_I2601"/>
<dbReference type="KEGG" id="bpb:bpr_I2601"/>
<dbReference type="RefSeq" id="WP_013281987.1">
    <property type="nucleotide sequence ID" value="NC_014387.1"/>
</dbReference>
<dbReference type="Gene3D" id="3.60.40.10">
    <property type="entry name" value="PPM-type phosphatase domain"/>
    <property type="match status" value="1"/>
</dbReference>
<reference evidence="2 3" key="1">
    <citation type="journal article" date="2010" name="PLoS ONE">
        <title>The glycobiome of the rumen bacterium Butyrivibrio proteoclasticus B316(T) highlights adaptation to a polysaccharide-rich environment.</title>
        <authorList>
            <person name="Kelly W.J."/>
            <person name="Leahy S.C."/>
            <person name="Altermann E."/>
            <person name="Yeoman C.J."/>
            <person name="Dunne J.C."/>
            <person name="Kong Z."/>
            <person name="Pacheco D.M."/>
            <person name="Li D."/>
            <person name="Noel S.J."/>
            <person name="Moon C.D."/>
            <person name="Cookson A.L."/>
            <person name="Attwood G.T."/>
        </authorList>
    </citation>
    <scope>NUCLEOTIDE SEQUENCE [LARGE SCALE GENOMIC DNA]</scope>
    <source>
        <strain evidence="3">ATCC 51982 / DSM 14932 / B316</strain>
    </source>
</reference>
<organism evidence="2 3">
    <name type="scientific">Butyrivibrio proteoclasticus (strain ATCC 51982 / DSM 14932 / B316)</name>
    <name type="common">Clostridium proteoclasticum</name>
    <dbReference type="NCBI Taxonomy" id="515622"/>
    <lineage>
        <taxon>Bacteria</taxon>
        <taxon>Bacillati</taxon>
        <taxon>Bacillota</taxon>
        <taxon>Clostridia</taxon>
        <taxon>Lachnospirales</taxon>
        <taxon>Lachnospiraceae</taxon>
        <taxon>Butyrivibrio</taxon>
    </lineage>
</organism>
<dbReference type="SUPFAM" id="SSF81606">
    <property type="entry name" value="PP2C-like"/>
    <property type="match status" value="1"/>
</dbReference>
<accession>E0RY76</accession>
<protein>
    <submittedName>
        <fullName evidence="2">Serine/threonine protein phosphatase</fullName>
    </submittedName>
</protein>
<sequence>MRVKACICTDIGNTRDINQDSALIKVANTKNHGRISLIAVCDGMGGLSKGEVASCKAIRTLESWFHEELSMLQNLTENELWDAVESSFDRMIRRINGDLKRYGKHRNLHLGTTLTAFLQIGNKYISVNIGDSRIYAVRAKEVEKLTKDQSLVQDKIDKGLITESEALSGDEKSVLLQCLGTSHVPMHEIRKGVLKDNTTIIACSDGFWRTLETEEIRKKLCPQMCLTDEDMLHQCKKLVEKAKSRNEEDNITVAAACLEM</sequence>
<dbReference type="CDD" id="cd00143">
    <property type="entry name" value="PP2Cc"/>
    <property type="match status" value="1"/>
</dbReference>
<evidence type="ECO:0000313" key="2">
    <source>
        <dbReference type="EMBL" id="ADL35334.1"/>
    </source>
</evidence>
<dbReference type="InterPro" id="IPR036457">
    <property type="entry name" value="PPM-type-like_dom_sf"/>
</dbReference>